<dbReference type="EMBL" id="JAMYWD010000006">
    <property type="protein sequence ID" value="KAJ4969219.1"/>
    <property type="molecule type" value="Genomic_DNA"/>
</dbReference>
<protein>
    <submittedName>
        <fullName evidence="2">Uncharacterized protein</fullName>
    </submittedName>
</protein>
<organism evidence="2 3">
    <name type="scientific">Protea cynaroides</name>
    <dbReference type="NCBI Taxonomy" id="273540"/>
    <lineage>
        <taxon>Eukaryota</taxon>
        <taxon>Viridiplantae</taxon>
        <taxon>Streptophyta</taxon>
        <taxon>Embryophyta</taxon>
        <taxon>Tracheophyta</taxon>
        <taxon>Spermatophyta</taxon>
        <taxon>Magnoliopsida</taxon>
        <taxon>Proteales</taxon>
        <taxon>Proteaceae</taxon>
        <taxon>Protea</taxon>
    </lineage>
</organism>
<evidence type="ECO:0000256" key="1">
    <source>
        <dbReference type="SAM" id="MobiDB-lite"/>
    </source>
</evidence>
<evidence type="ECO:0000313" key="2">
    <source>
        <dbReference type="EMBL" id="KAJ4969219.1"/>
    </source>
</evidence>
<dbReference type="PANTHER" id="PTHR33090">
    <property type="entry name" value="DUF3774 DOMAIN PROTEIN-RELATED"/>
    <property type="match status" value="1"/>
</dbReference>
<dbReference type="AlphaFoldDB" id="A0A9Q0KF94"/>
<dbReference type="Pfam" id="PF12609">
    <property type="entry name" value="DUF3774"/>
    <property type="match status" value="1"/>
</dbReference>
<comment type="caution">
    <text evidence="2">The sequence shown here is derived from an EMBL/GenBank/DDBJ whole genome shotgun (WGS) entry which is preliminary data.</text>
</comment>
<reference evidence="2" key="1">
    <citation type="journal article" date="2023" name="Plant J.">
        <title>The genome of the king protea, Protea cynaroides.</title>
        <authorList>
            <person name="Chang J."/>
            <person name="Duong T.A."/>
            <person name="Schoeman C."/>
            <person name="Ma X."/>
            <person name="Roodt D."/>
            <person name="Barker N."/>
            <person name="Li Z."/>
            <person name="Van de Peer Y."/>
            <person name="Mizrachi E."/>
        </authorList>
    </citation>
    <scope>NUCLEOTIDE SEQUENCE</scope>
    <source>
        <tissue evidence="2">Young leaves</tissue>
    </source>
</reference>
<keyword evidence="3" id="KW-1185">Reference proteome</keyword>
<name>A0A9Q0KF94_9MAGN</name>
<evidence type="ECO:0000313" key="3">
    <source>
        <dbReference type="Proteomes" id="UP001141806"/>
    </source>
</evidence>
<proteinExistence type="predicted"/>
<dbReference type="OrthoDB" id="691528at2759"/>
<accession>A0A9Q0KF94</accession>
<gene>
    <name evidence="2" type="ORF">NE237_015920</name>
</gene>
<dbReference type="Proteomes" id="UP001141806">
    <property type="component" value="Unassembled WGS sequence"/>
</dbReference>
<dbReference type="InterPro" id="IPR022251">
    <property type="entry name" value="DUF3774_wound-induced"/>
</dbReference>
<feature type="region of interest" description="Disordered" evidence="1">
    <location>
        <begin position="34"/>
        <end position="59"/>
    </location>
</feature>
<feature type="compositionally biased region" description="Basic residues" evidence="1">
    <location>
        <begin position="47"/>
        <end position="56"/>
    </location>
</feature>
<sequence length="150" mass="16763">MKAEEIISMSKAWTAAAASIGTIEMLKDHQGSSMAVVQKKSEDKKLQDKKKKKKNYKMSSTSRAWIVAASLGSVEVLKDQGFCRWNYALRSLHQHARSNIRSNSQVKSLSSTTVSSSSLAMATKKIKDEKMKQSEESLRNVMYLSCWGPN</sequence>